<evidence type="ECO:0000313" key="4">
    <source>
        <dbReference type="Proteomes" id="UP001457282"/>
    </source>
</evidence>
<sequence length="96" mass="11096">MDLYDNLFIFLHAHRQRIVNWINATGGTSSAFDVTTKDGMTGTTHQGRRLEFGEYECRGKGADRRGRVPWLKSFSPEEIRPFLNTTFICGEQWLKI</sequence>
<comment type="caution">
    <text evidence="3">The sequence shown here is derived from an EMBL/GenBank/DDBJ whole genome shotgun (WGS) entry which is preliminary data.</text>
</comment>
<accession>A0AAW1Y824</accession>
<evidence type="ECO:0008006" key="5">
    <source>
        <dbReference type="Google" id="ProtNLM"/>
    </source>
</evidence>
<proteinExistence type="predicted"/>
<dbReference type="InterPro" id="IPR012334">
    <property type="entry name" value="Pectin_lyas_fold"/>
</dbReference>
<gene>
    <name evidence="3" type="ORF">M0R45_009798</name>
</gene>
<dbReference type="Gene3D" id="2.160.20.10">
    <property type="entry name" value="Single-stranded right-handed beta-helix, Pectin lyase-like"/>
    <property type="match status" value="1"/>
</dbReference>
<keyword evidence="2" id="KW-0134">Cell wall</keyword>
<name>A0AAW1Y824_RUBAR</name>
<comment type="subcellular location">
    <subcellularLocation>
        <location evidence="1">Secreted</location>
        <location evidence="1">Cell wall</location>
    </subcellularLocation>
</comment>
<keyword evidence="2" id="KW-0964">Secreted</keyword>
<dbReference type="Proteomes" id="UP001457282">
    <property type="component" value="Unassembled WGS sequence"/>
</dbReference>
<reference evidence="3 4" key="1">
    <citation type="journal article" date="2023" name="G3 (Bethesda)">
        <title>A chromosome-length genome assembly and annotation of blackberry (Rubus argutus, cv. 'Hillquist').</title>
        <authorList>
            <person name="Bruna T."/>
            <person name="Aryal R."/>
            <person name="Dudchenko O."/>
            <person name="Sargent D.J."/>
            <person name="Mead D."/>
            <person name="Buti M."/>
            <person name="Cavallini A."/>
            <person name="Hytonen T."/>
            <person name="Andres J."/>
            <person name="Pham M."/>
            <person name="Weisz D."/>
            <person name="Mascagni F."/>
            <person name="Usai G."/>
            <person name="Natali L."/>
            <person name="Bassil N."/>
            <person name="Fernandez G.E."/>
            <person name="Lomsadze A."/>
            <person name="Armour M."/>
            <person name="Olukolu B."/>
            <person name="Poorten T."/>
            <person name="Britton C."/>
            <person name="Davik J."/>
            <person name="Ashrafi H."/>
            <person name="Aiden E.L."/>
            <person name="Borodovsky M."/>
            <person name="Worthington M."/>
        </authorList>
    </citation>
    <scope>NUCLEOTIDE SEQUENCE [LARGE SCALE GENOMIC DNA]</scope>
    <source>
        <strain evidence="3">PI 553951</strain>
    </source>
</reference>
<organism evidence="3 4">
    <name type="scientific">Rubus argutus</name>
    <name type="common">Southern blackberry</name>
    <dbReference type="NCBI Taxonomy" id="59490"/>
    <lineage>
        <taxon>Eukaryota</taxon>
        <taxon>Viridiplantae</taxon>
        <taxon>Streptophyta</taxon>
        <taxon>Embryophyta</taxon>
        <taxon>Tracheophyta</taxon>
        <taxon>Spermatophyta</taxon>
        <taxon>Magnoliopsida</taxon>
        <taxon>eudicotyledons</taxon>
        <taxon>Gunneridae</taxon>
        <taxon>Pentapetalae</taxon>
        <taxon>rosids</taxon>
        <taxon>fabids</taxon>
        <taxon>Rosales</taxon>
        <taxon>Rosaceae</taxon>
        <taxon>Rosoideae</taxon>
        <taxon>Rosoideae incertae sedis</taxon>
        <taxon>Rubus</taxon>
    </lineage>
</organism>
<evidence type="ECO:0000256" key="1">
    <source>
        <dbReference type="ARBA" id="ARBA00004191"/>
    </source>
</evidence>
<keyword evidence="4" id="KW-1185">Reference proteome</keyword>
<protein>
    <recommendedName>
        <fullName evidence="5">Pectinesterase</fullName>
    </recommendedName>
</protein>
<dbReference type="AlphaFoldDB" id="A0AAW1Y824"/>
<dbReference type="EMBL" id="JBEDUW010000002">
    <property type="protein sequence ID" value="KAK9944220.1"/>
    <property type="molecule type" value="Genomic_DNA"/>
</dbReference>
<evidence type="ECO:0000256" key="2">
    <source>
        <dbReference type="ARBA" id="ARBA00022512"/>
    </source>
</evidence>
<evidence type="ECO:0000313" key="3">
    <source>
        <dbReference type="EMBL" id="KAK9944220.1"/>
    </source>
</evidence>